<protein>
    <submittedName>
        <fullName evidence="1">Uncharacterized protein</fullName>
    </submittedName>
</protein>
<sequence length="87" mass="8345">MTSVPGLGGVNGGVLAGIVAVSGSSRAHVTGGFPSILGGVSLTGITGGARVRPVAASGLQASGAGLMQSGNLGYIGPNNLDENRHFT</sequence>
<evidence type="ECO:0000313" key="1">
    <source>
        <dbReference type="EMBL" id="KAG2851586.1"/>
    </source>
</evidence>
<comment type="caution">
    <text evidence="1">The sequence shown here is derived from an EMBL/GenBank/DDBJ whole genome shotgun (WGS) entry which is preliminary data.</text>
</comment>
<organism evidence="1 3">
    <name type="scientific">Phytophthora cactorum</name>
    <dbReference type="NCBI Taxonomy" id="29920"/>
    <lineage>
        <taxon>Eukaryota</taxon>
        <taxon>Sar</taxon>
        <taxon>Stramenopiles</taxon>
        <taxon>Oomycota</taxon>
        <taxon>Peronosporomycetes</taxon>
        <taxon>Peronosporales</taxon>
        <taxon>Peronosporaceae</taxon>
        <taxon>Phytophthora</taxon>
    </lineage>
</organism>
<dbReference type="EMBL" id="RCML01000825">
    <property type="protein sequence ID" value="KAG2968908.1"/>
    <property type="molecule type" value="Genomic_DNA"/>
</dbReference>
<gene>
    <name evidence="1" type="ORF">PC113_g15785</name>
    <name evidence="2" type="ORF">PC118_g17734</name>
</gene>
<name>A0A8T0YQT3_9STRA</name>
<evidence type="ECO:0000313" key="2">
    <source>
        <dbReference type="EMBL" id="KAG2968908.1"/>
    </source>
</evidence>
<dbReference type="AlphaFoldDB" id="A0A8T0YQT3"/>
<proteinExistence type="predicted"/>
<reference evidence="1" key="1">
    <citation type="submission" date="2018-10" db="EMBL/GenBank/DDBJ databases">
        <title>Effector identification in a new, highly contiguous assembly of the strawberry crown rot pathogen Phytophthora cactorum.</title>
        <authorList>
            <person name="Armitage A.D."/>
            <person name="Nellist C.F."/>
            <person name="Bates H."/>
            <person name="Vickerstaff R.J."/>
            <person name="Harrison R.J."/>
        </authorList>
    </citation>
    <scope>NUCLEOTIDE SEQUENCE</scope>
    <source>
        <strain evidence="1">15-7</strain>
        <strain evidence="2">P415</strain>
    </source>
</reference>
<evidence type="ECO:0000313" key="3">
    <source>
        <dbReference type="Proteomes" id="UP000735874"/>
    </source>
</evidence>
<dbReference type="EMBL" id="RCMG01000598">
    <property type="protein sequence ID" value="KAG2851586.1"/>
    <property type="molecule type" value="Genomic_DNA"/>
</dbReference>
<dbReference type="Proteomes" id="UP000735874">
    <property type="component" value="Unassembled WGS sequence"/>
</dbReference>
<dbReference type="Proteomes" id="UP000697107">
    <property type="component" value="Unassembled WGS sequence"/>
</dbReference>
<accession>A0A8T0YQT3</accession>